<dbReference type="PANTHER" id="PTHR11933:SF5">
    <property type="entry name" value="MITOCHONDRIAL TRNA-SPECIFIC 2-THIOURIDYLASE 1"/>
    <property type="match status" value="1"/>
</dbReference>
<keyword evidence="3 9" id="KW-0819">tRNA processing</keyword>
<keyword evidence="6 9" id="KW-0694">RNA-binding</keyword>
<dbReference type="Pfam" id="PF20258">
    <property type="entry name" value="tRNA_Me_trans_C"/>
    <property type="match status" value="1"/>
</dbReference>
<organism evidence="12 13">
    <name type="scientific">Arenibacter algicola</name>
    <dbReference type="NCBI Taxonomy" id="616991"/>
    <lineage>
        <taxon>Bacteria</taxon>
        <taxon>Pseudomonadati</taxon>
        <taxon>Bacteroidota</taxon>
        <taxon>Flavobacteriia</taxon>
        <taxon>Flavobacteriales</taxon>
        <taxon>Flavobacteriaceae</taxon>
        <taxon>Arenibacter</taxon>
    </lineage>
</organism>
<keyword evidence="2 9" id="KW-0808">Transferase</keyword>
<dbReference type="InterPro" id="IPR004506">
    <property type="entry name" value="MnmA-like"/>
</dbReference>
<comment type="similarity">
    <text evidence="9">Belongs to the MnmA/TRMU family.</text>
</comment>
<dbReference type="InterPro" id="IPR046884">
    <property type="entry name" value="MnmA-like_central"/>
</dbReference>
<evidence type="ECO:0000256" key="9">
    <source>
        <dbReference type="HAMAP-Rule" id="MF_00144"/>
    </source>
</evidence>
<sequence>MQKVVVGLSGGVDSSVTAYLLKEQGYEVIGLFMKNWHDDSVTISKECPWLEDSNDALIVAEKLGIPFQTVDLSAQYKERIVDYMFREYEKGRTPNPDVLCNREIKFDVFMKIAMQLGADYVATGHYCRKGVIKNEDGTETYQLLAGADANKDQSYFLCQLSQEQLAKTLFPIGELQKPEVRKIAAENDLITADKKDSQGLCFIGKVRLPEFLQQKLRPKKGVIVEVPALLEQYGSTIPQFNSKLEELAYYAEKPHYDLTDGKVVGEHQGAHYFTKGQRKGLDVGGTKEPLFVIETDVDQNVIYTGQGKSHPGLYRRTLFVNNDELHWVRTDLALEVDQTMEVMARIRYRQPLQKATLYRVDAGLYVDFVEKQSAITEGQFVAWYIGEELVGSGVIS</sequence>
<dbReference type="InterPro" id="IPR014729">
    <property type="entry name" value="Rossmann-like_a/b/a_fold"/>
</dbReference>
<evidence type="ECO:0000256" key="2">
    <source>
        <dbReference type="ARBA" id="ARBA00022679"/>
    </source>
</evidence>
<dbReference type="Pfam" id="PF20259">
    <property type="entry name" value="tRNA_Me_trans_M"/>
    <property type="match status" value="1"/>
</dbReference>
<gene>
    <name evidence="9" type="primary">mnmA</name>
    <name evidence="12" type="ORF">GQ41_2421</name>
</gene>
<dbReference type="Proteomes" id="UP000315363">
    <property type="component" value="Unassembled WGS sequence"/>
</dbReference>
<feature type="binding site" evidence="9">
    <location>
        <begin position="7"/>
        <end position="14"/>
    </location>
    <ligand>
        <name>ATP</name>
        <dbReference type="ChEBI" id="CHEBI:30616"/>
    </ligand>
</feature>
<dbReference type="NCBIfam" id="NF001138">
    <property type="entry name" value="PRK00143.1"/>
    <property type="match status" value="1"/>
</dbReference>
<name>A0ABY3AGH1_9FLAO</name>
<comment type="function">
    <text evidence="9">Catalyzes the 2-thiolation of uridine at the wobble position (U34) of tRNA, leading to the formation of s(2)U34.</text>
</comment>
<dbReference type="EC" id="2.8.1.13" evidence="9"/>
<protein>
    <recommendedName>
        <fullName evidence="9">tRNA-specific 2-thiouridylase MnmA</fullName>
        <ecNumber evidence="9">2.8.1.13</ecNumber>
    </recommendedName>
</protein>
<evidence type="ECO:0000256" key="4">
    <source>
        <dbReference type="ARBA" id="ARBA00022741"/>
    </source>
</evidence>
<feature type="active site" description="Nucleophile" evidence="9">
    <location>
        <position position="100"/>
    </location>
</feature>
<comment type="caution">
    <text evidence="12">The sequence shown here is derived from an EMBL/GenBank/DDBJ whole genome shotgun (WGS) entry which is preliminary data.</text>
</comment>
<dbReference type="Gene3D" id="2.40.30.10">
    <property type="entry name" value="Translation factors"/>
    <property type="match status" value="1"/>
</dbReference>
<evidence type="ECO:0000256" key="8">
    <source>
        <dbReference type="ARBA" id="ARBA00051542"/>
    </source>
</evidence>
<comment type="caution">
    <text evidence="9">Lacks conserved residue(s) required for the propagation of feature annotation.</text>
</comment>
<proteinExistence type="inferred from homology"/>
<keyword evidence="9" id="KW-0963">Cytoplasm</keyword>
<keyword evidence="7" id="KW-1015">Disulfide bond</keyword>
<keyword evidence="13" id="KW-1185">Reference proteome</keyword>
<dbReference type="InterPro" id="IPR046885">
    <property type="entry name" value="MnmA-like_C"/>
</dbReference>
<feature type="binding site" evidence="9">
    <location>
        <position position="33"/>
    </location>
    <ligand>
        <name>ATP</name>
        <dbReference type="ChEBI" id="CHEBI:30616"/>
    </ligand>
</feature>
<evidence type="ECO:0000256" key="7">
    <source>
        <dbReference type="ARBA" id="ARBA00023157"/>
    </source>
</evidence>
<feature type="region of interest" description="Interaction with target base in tRNA" evidence="9">
    <location>
        <begin position="95"/>
        <end position="97"/>
    </location>
</feature>
<dbReference type="RefSeq" id="WP_142189618.1">
    <property type="nucleotide sequence ID" value="NZ_VHIF01000001.1"/>
</dbReference>
<dbReference type="Pfam" id="PF03054">
    <property type="entry name" value="tRNA_Me_trans"/>
    <property type="match status" value="1"/>
</dbReference>
<keyword evidence="4 9" id="KW-0547">Nucleotide-binding</keyword>
<evidence type="ECO:0000259" key="11">
    <source>
        <dbReference type="Pfam" id="PF20259"/>
    </source>
</evidence>
<evidence type="ECO:0000259" key="10">
    <source>
        <dbReference type="Pfam" id="PF20258"/>
    </source>
</evidence>
<accession>A0ABY3AGH1</accession>
<feature type="site" description="Interaction with tRNA" evidence="9">
    <location>
        <position position="125"/>
    </location>
</feature>
<dbReference type="Gene3D" id="3.40.50.620">
    <property type="entry name" value="HUPs"/>
    <property type="match status" value="1"/>
</dbReference>
<comment type="subcellular location">
    <subcellularLocation>
        <location evidence="9">Cytoplasm</location>
    </subcellularLocation>
</comment>
<dbReference type="SUPFAM" id="SSF52402">
    <property type="entry name" value="Adenine nucleotide alpha hydrolases-like"/>
    <property type="match status" value="1"/>
</dbReference>
<feature type="domain" description="tRNA-specific 2-thiouridylase MnmA-like C-terminal" evidence="10">
    <location>
        <begin position="323"/>
        <end position="395"/>
    </location>
</feature>
<feature type="site" description="Interaction with tRNA" evidence="9">
    <location>
        <position position="379"/>
    </location>
</feature>
<evidence type="ECO:0000256" key="5">
    <source>
        <dbReference type="ARBA" id="ARBA00022840"/>
    </source>
</evidence>
<dbReference type="InterPro" id="IPR023382">
    <property type="entry name" value="MnmA-like_central_sf"/>
</dbReference>
<keyword evidence="5 9" id="KW-0067">ATP-binding</keyword>
<dbReference type="HAMAP" id="MF_00144">
    <property type="entry name" value="tRNA_thiouridyl_MnmA"/>
    <property type="match status" value="1"/>
</dbReference>
<evidence type="ECO:0000256" key="3">
    <source>
        <dbReference type="ARBA" id="ARBA00022694"/>
    </source>
</evidence>
<evidence type="ECO:0000313" key="12">
    <source>
        <dbReference type="EMBL" id="TQO37796.1"/>
    </source>
</evidence>
<feature type="region of interest" description="Interaction with tRNA" evidence="9">
    <location>
        <begin position="151"/>
        <end position="153"/>
    </location>
</feature>
<evidence type="ECO:0000256" key="6">
    <source>
        <dbReference type="ARBA" id="ARBA00022884"/>
    </source>
</evidence>
<dbReference type="PANTHER" id="PTHR11933">
    <property type="entry name" value="TRNA 5-METHYLAMINOMETHYL-2-THIOURIDYLATE -METHYLTRANSFERASE"/>
    <property type="match status" value="1"/>
</dbReference>
<evidence type="ECO:0000256" key="1">
    <source>
        <dbReference type="ARBA" id="ARBA00022555"/>
    </source>
</evidence>
<evidence type="ECO:0000313" key="13">
    <source>
        <dbReference type="Proteomes" id="UP000315363"/>
    </source>
</evidence>
<comment type="catalytic activity">
    <reaction evidence="8 9">
        <text>S-sulfanyl-L-cysteinyl-[protein] + uridine(34) in tRNA + AH2 + ATP = 2-thiouridine(34) in tRNA + L-cysteinyl-[protein] + A + AMP + diphosphate + H(+)</text>
        <dbReference type="Rhea" id="RHEA:47032"/>
        <dbReference type="Rhea" id="RHEA-COMP:10131"/>
        <dbReference type="Rhea" id="RHEA-COMP:11726"/>
        <dbReference type="Rhea" id="RHEA-COMP:11727"/>
        <dbReference type="Rhea" id="RHEA-COMP:11728"/>
        <dbReference type="ChEBI" id="CHEBI:13193"/>
        <dbReference type="ChEBI" id="CHEBI:15378"/>
        <dbReference type="ChEBI" id="CHEBI:17499"/>
        <dbReference type="ChEBI" id="CHEBI:29950"/>
        <dbReference type="ChEBI" id="CHEBI:30616"/>
        <dbReference type="ChEBI" id="CHEBI:33019"/>
        <dbReference type="ChEBI" id="CHEBI:61963"/>
        <dbReference type="ChEBI" id="CHEBI:65315"/>
        <dbReference type="ChEBI" id="CHEBI:87170"/>
        <dbReference type="ChEBI" id="CHEBI:456215"/>
        <dbReference type="EC" id="2.8.1.13"/>
    </reaction>
</comment>
<dbReference type="EMBL" id="VHIF01000001">
    <property type="protein sequence ID" value="TQO37796.1"/>
    <property type="molecule type" value="Genomic_DNA"/>
</dbReference>
<keyword evidence="1 9" id="KW-0820">tRNA-binding</keyword>
<reference evidence="12 13" key="1">
    <citation type="submission" date="2019-06" db="EMBL/GenBank/DDBJ databases">
        <title>A large-scale integrated study on North Sea by COGITO (Coastal Microbe Genomic &amp; Taxonomic Observatory).</title>
        <authorList>
            <person name="Teeling H."/>
        </authorList>
    </citation>
    <scope>NUCLEOTIDE SEQUENCE [LARGE SCALE GENOMIC DNA]</scope>
    <source>
        <strain evidence="12 13">MAR_2009_79</strain>
    </source>
</reference>
<dbReference type="Gene3D" id="2.30.30.280">
    <property type="entry name" value="Adenine nucleotide alpha hydrolases-like domains"/>
    <property type="match status" value="1"/>
</dbReference>
<dbReference type="NCBIfam" id="TIGR00420">
    <property type="entry name" value="trmU"/>
    <property type="match status" value="1"/>
</dbReference>
<feature type="binding site" evidence="9">
    <location>
        <position position="124"/>
    </location>
    <ligand>
        <name>ATP</name>
        <dbReference type="ChEBI" id="CHEBI:30616"/>
    </ligand>
</feature>
<feature type="domain" description="tRNA-specific 2-thiouridylase MnmA-like central" evidence="11">
    <location>
        <begin position="256"/>
        <end position="305"/>
    </location>
</feature>
<feature type="active site" description="Cysteine persulfide intermediate" evidence="9">
    <location>
        <position position="201"/>
    </location>
</feature>
<dbReference type="CDD" id="cd01998">
    <property type="entry name" value="MnmA_TRMU-like"/>
    <property type="match status" value="1"/>
</dbReference>
<feature type="region of interest" description="Interaction with tRNA" evidence="9">
    <location>
        <begin position="347"/>
        <end position="348"/>
    </location>
</feature>